<feature type="region of interest" description="Disordered" evidence="1">
    <location>
        <begin position="17"/>
        <end position="37"/>
    </location>
</feature>
<evidence type="ECO:0000313" key="4">
    <source>
        <dbReference type="Proteomes" id="UP000288805"/>
    </source>
</evidence>
<dbReference type="InterPro" id="IPR013103">
    <property type="entry name" value="RVT_2"/>
</dbReference>
<feature type="compositionally biased region" description="Polar residues" evidence="1">
    <location>
        <begin position="87"/>
        <end position="104"/>
    </location>
</feature>
<dbReference type="AlphaFoldDB" id="A0A438DU90"/>
<dbReference type="SUPFAM" id="SSF56672">
    <property type="entry name" value="DNA/RNA polymerases"/>
    <property type="match status" value="1"/>
</dbReference>
<dbReference type="Proteomes" id="UP000288805">
    <property type="component" value="Unassembled WGS sequence"/>
</dbReference>
<evidence type="ECO:0000256" key="1">
    <source>
        <dbReference type="SAM" id="MobiDB-lite"/>
    </source>
</evidence>
<feature type="domain" description="Reverse transcriptase Ty1/copia-type" evidence="2">
    <location>
        <begin position="187"/>
        <end position="374"/>
    </location>
</feature>
<dbReference type="Pfam" id="PF07727">
    <property type="entry name" value="RVT_2"/>
    <property type="match status" value="1"/>
</dbReference>
<gene>
    <name evidence="3" type="primary">POLX_1533</name>
    <name evidence="3" type="ORF">CK203_089154</name>
</gene>
<dbReference type="PANTHER" id="PTHR43383:SF2">
    <property type="entry name" value="AMIDOHYDROLASE 2 FAMILY PROTEIN"/>
    <property type="match status" value="1"/>
</dbReference>
<evidence type="ECO:0000259" key="2">
    <source>
        <dbReference type="Pfam" id="PF07727"/>
    </source>
</evidence>
<protein>
    <submittedName>
        <fullName evidence="3">Retrovirus-related Pol polyprotein from transposon TNT 1-94</fullName>
    </submittedName>
</protein>
<reference evidence="3 4" key="1">
    <citation type="journal article" date="2018" name="PLoS Genet.">
        <title>Population sequencing reveals clonal diversity and ancestral inbreeding in the grapevine cultivar Chardonnay.</title>
        <authorList>
            <person name="Roach M.J."/>
            <person name="Johnson D.L."/>
            <person name="Bohlmann J."/>
            <person name="van Vuuren H.J."/>
            <person name="Jones S.J."/>
            <person name="Pretorius I.S."/>
            <person name="Schmidt S.A."/>
            <person name="Borneman A.R."/>
        </authorList>
    </citation>
    <scope>NUCLEOTIDE SEQUENCE [LARGE SCALE GENOMIC DNA]</scope>
    <source>
        <strain evidence="4">cv. Chardonnay</strain>
        <tissue evidence="3">Leaf</tissue>
    </source>
</reference>
<dbReference type="PANTHER" id="PTHR43383">
    <property type="entry name" value="NODULIN 6"/>
    <property type="match status" value="1"/>
</dbReference>
<sequence length="455" mass="51381">MEDKDRGDFLFLDLPSLPLSKQSRPTDPLIETLPKLPNQPKLVLPDQLEPVPENQKSAPENVRFDKMFSRKKIVVPESVQVQDFNPNSENEVTISNPSLQSESHVNNDDQDLPIAVRKGIRECTNQPLYPLTHFLSFKKISPSHRAFLVSLNTISIPTTVSEALTNEKWKQAMNVEMEALEKKQNLGVVAKMNTVRVLLSLAANYDWDLQQFDVKNAFLHGELEEEIYMEVLPGYDNNLAAHIVCKLKKALYRLKQSPRAWFGRFARVMITMGYRQSQGDHTLFIKHSSLGGLTALLVYVDDIIVTGNDDKERQVLNQCLAKEFEIKALGRLKYFLGIEVAHSKQGIFISQQKYVTNLLKETGKTACKPTSTPIDPNLRLKEAEKDATSKGSSSVGSLSSVIISQRDTRRSTSGYCTFLGGNLVTWRSKKQNVVARSSAEAEFEQWLRVCVNYYG</sequence>
<comment type="caution">
    <text evidence="3">The sequence shown here is derived from an EMBL/GenBank/DDBJ whole genome shotgun (WGS) entry which is preliminary data.</text>
</comment>
<feature type="region of interest" description="Disordered" evidence="1">
    <location>
        <begin position="87"/>
        <end position="107"/>
    </location>
</feature>
<proteinExistence type="predicted"/>
<dbReference type="InterPro" id="IPR043502">
    <property type="entry name" value="DNA/RNA_pol_sf"/>
</dbReference>
<dbReference type="CDD" id="cd09272">
    <property type="entry name" value="RNase_HI_RT_Ty1"/>
    <property type="match status" value="1"/>
</dbReference>
<evidence type="ECO:0000313" key="3">
    <source>
        <dbReference type="EMBL" id="RVW39041.1"/>
    </source>
</evidence>
<dbReference type="EMBL" id="QGNW01001496">
    <property type="protein sequence ID" value="RVW39041.1"/>
    <property type="molecule type" value="Genomic_DNA"/>
</dbReference>
<name>A0A438DU90_VITVI</name>
<organism evidence="3 4">
    <name type="scientific">Vitis vinifera</name>
    <name type="common">Grape</name>
    <dbReference type="NCBI Taxonomy" id="29760"/>
    <lineage>
        <taxon>Eukaryota</taxon>
        <taxon>Viridiplantae</taxon>
        <taxon>Streptophyta</taxon>
        <taxon>Embryophyta</taxon>
        <taxon>Tracheophyta</taxon>
        <taxon>Spermatophyta</taxon>
        <taxon>Magnoliopsida</taxon>
        <taxon>eudicotyledons</taxon>
        <taxon>Gunneridae</taxon>
        <taxon>Pentapetalae</taxon>
        <taxon>rosids</taxon>
        <taxon>Vitales</taxon>
        <taxon>Vitaceae</taxon>
        <taxon>Viteae</taxon>
        <taxon>Vitis</taxon>
    </lineage>
</organism>
<accession>A0A438DU90</accession>